<dbReference type="Proteomes" id="UP000316495">
    <property type="component" value="Unassembled WGS sequence"/>
</dbReference>
<feature type="non-terminal residue" evidence="2">
    <location>
        <position position="1"/>
    </location>
</feature>
<comment type="caution">
    <text evidence="2">The sequence shown here is derived from an EMBL/GenBank/DDBJ whole genome shotgun (WGS) entry which is preliminary data.</text>
</comment>
<gene>
    <name evidence="2" type="ORF">Athens101428_86</name>
</gene>
<dbReference type="AlphaFoldDB" id="A0A554LPT3"/>
<reference evidence="2 3" key="1">
    <citation type="submission" date="2017-07" db="EMBL/GenBank/DDBJ databases">
        <title>Mechanisms for carbon and nitrogen cycling indicate functional differentiation within the Candidate Phyla Radiation.</title>
        <authorList>
            <person name="Danczak R.E."/>
            <person name="Johnston M.D."/>
            <person name="Kenah C."/>
            <person name="Slattery M."/>
            <person name="Wrighton K.C."/>
            <person name="Wilkins M.J."/>
        </authorList>
    </citation>
    <scope>NUCLEOTIDE SEQUENCE [LARGE SCALE GENOMIC DNA]</scope>
    <source>
        <strain evidence="2">Athens1014_28</strain>
    </source>
</reference>
<organism evidence="2 3">
    <name type="scientific">Candidatus Berkelbacteria bacterium Athens1014_28</name>
    <dbReference type="NCBI Taxonomy" id="2017145"/>
    <lineage>
        <taxon>Bacteria</taxon>
        <taxon>Candidatus Berkelbacteria</taxon>
    </lineage>
</organism>
<evidence type="ECO:0000256" key="1">
    <source>
        <dbReference type="SAM" id="Phobius"/>
    </source>
</evidence>
<evidence type="ECO:0000313" key="3">
    <source>
        <dbReference type="Proteomes" id="UP000316495"/>
    </source>
</evidence>
<name>A0A554LPT3_9BACT</name>
<keyword evidence="1" id="KW-0812">Transmembrane</keyword>
<keyword evidence="1" id="KW-0472">Membrane</keyword>
<feature type="transmembrane region" description="Helical" evidence="1">
    <location>
        <begin position="108"/>
        <end position="130"/>
    </location>
</feature>
<dbReference type="EMBL" id="VMGN01000004">
    <property type="protein sequence ID" value="TSC94880.1"/>
    <property type="molecule type" value="Genomic_DNA"/>
</dbReference>
<sequence>FIESDSTLKWFIDGIEQADVSTERIFFTVDKPIGSVYNVSLEAEYVQSTDVRRALQKFWGIQQSNSTEITMNESVQIEIEAGNPLANKSGIGKILATLSANISGEIFFLLRIILTIFVLVATASLIFGFYPSEVGEKNRN</sequence>
<accession>A0A554LPT3</accession>
<proteinExistence type="predicted"/>
<protein>
    <submittedName>
        <fullName evidence="2">Uncharacterized protein</fullName>
    </submittedName>
</protein>
<evidence type="ECO:0000313" key="2">
    <source>
        <dbReference type="EMBL" id="TSC94880.1"/>
    </source>
</evidence>
<keyword evidence="1" id="KW-1133">Transmembrane helix</keyword>